<protein>
    <submittedName>
        <fullName evidence="2">Uncharacterized protein</fullName>
    </submittedName>
</protein>
<feature type="coiled-coil region" evidence="1">
    <location>
        <begin position="325"/>
        <end position="359"/>
    </location>
</feature>
<organism evidence="2">
    <name type="scientific">marine sediment metagenome</name>
    <dbReference type="NCBI Taxonomy" id="412755"/>
    <lineage>
        <taxon>unclassified sequences</taxon>
        <taxon>metagenomes</taxon>
        <taxon>ecological metagenomes</taxon>
    </lineage>
</organism>
<dbReference type="EMBL" id="LAZR01025691">
    <property type="protein sequence ID" value="KKL71099.1"/>
    <property type="molecule type" value="Genomic_DNA"/>
</dbReference>
<keyword evidence="1" id="KW-0175">Coiled coil</keyword>
<name>A0A0F9EAW8_9ZZZZ</name>
<evidence type="ECO:0000313" key="2">
    <source>
        <dbReference type="EMBL" id="KKL71099.1"/>
    </source>
</evidence>
<reference evidence="2" key="1">
    <citation type="journal article" date="2015" name="Nature">
        <title>Complex archaea that bridge the gap between prokaryotes and eukaryotes.</title>
        <authorList>
            <person name="Spang A."/>
            <person name="Saw J.H."/>
            <person name="Jorgensen S.L."/>
            <person name="Zaremba-Niedzwiedzka K."/>
            <person name="Martijn J."/>
            <person name="Lind A.E."/>
            <person name="van Eijk R."/>
            <person name="Schleper C."/>
            <person name="Guy L."/>
            <person name="Ettema T.J."/>
        </authorList>
    </citation>
    <scope>NUCLEOTIDE SEQUENCE</scope>
</reference>
<sequence length="521" mass="56740">MGTIQARIEGRVGEAASGDDIVYTTTHMQDAYDHGLRAVIMTMPERAWKFFGKNRVDFLPLVGTPLLTNKIISVLRRDGTYYRACVMIDADMAGPAADSRSIHYASAFTPVCWVESGSFSNPMLKVLPEDGSKAARLVSLAIPTVDVTTDTIVPHFPDELEELPEIYTAAWIKQREAGYLRRSSQDELEAITSSGYLAAFEGDLPVFTPPTEPNMPSLTLVSMTTLPSLVLEAVPVFTDLDLTGITAPSAVLIYESAGAEPEDTLSVGTSLPTYTGPVFTYDQTTTILDALSSAKDMVDNSGIGGSTDVETLLAADLLDQARVGIDAANVELRRAQTAIQDEQAQLQDFSERLKEALGKFTGEANVYQADLAKEVATASADVQAYVAKMQDNKNVLDKQISQYNTDVQNYSAKVRAVTQEWQLEEVSFKLAKWAAQIQSATAAYSAQAGAYIQEYAQKNQALLGEYNAAVGAVIREYQALVQERIGEFQSNLSRATSRLQEAGVRLQTMQSFDQKSLAALR</sequence>
<dbReference type="Gene3D" id="1.20.5.1230">
    <property type="entry name" value="Apolipoprotein A-I"/>
    <property type="match status" value="1"/>
</dbReference>
<dbReference type="SUPFAM" id="SSF58113">
    <property type="entry name" value="Apolipoprotein A-I"/>
    <property type="match status" value="1"/>
</dbReference>
<feature type="coiled-coil region" evidence="1">
    <location>
        <begin position="386"/>
        <end position="420"/>
    </location>
</feature>
<dbReference type="AlphaFoldDB" id="A0A0F9EAW8"/>
<feature type="non-terminal residue" evidence="2">
    <location>
        <position position="521"/>
    </location>
</feature>
<accession>A0A0F9EAW8</accession>
<comment type="caution">
    <text evidence="2">The sequence shown here is derived from an EMBL/GenBank/DDBJ whole genome shotgun (WGS) entry which is preliminary data.</text>
</comment>
<proteinExistence type="predicted"/>
<evidence type="ECO:0000256" key="1">
    <source>
        <dbReference type="SAM" id="Coils"/>
    </source>
</evidence>
<gene>
    <name evidence="2" type="ORF">LCGC14_2098290</name>
</gene>